<gene>
    <name evidence="1" type="ORF">ISN74_13150</name>
</gene>
<evidence type="ECO:0000313" key="2">
    <source>
        <dbReference type="Proteomes" id="UP000663181"/>
    </source>
</evidence>
<evidence type="ECO:0000313" key="1">
    <source>
        <dbReference type="EMBL" id="QRN52423.1"/>
    </source>
</evidence>
<dbReference type="EMBL" id="CP064030">
    <property type="protein sequence ID" value="QRN52423.1"/>
    <property type="molecule type" value="Genomic_DNA"/>
</dbReference>
<protein>
    <submittedName>
        <fullName evidence="1">Uncharacterized protein</fullName>
    </submittedName>
</protein>
<name>A0ABX7GQS6_9GAMM</name>
<dbReference type="Proteomes" id="UP000663181">
    <property type="component" value="Chromosome"/>
</dbReference>
<keyword evidence="2" id="KW-1185">Reference proteome</keyword>
<organism evidence="1 2">
    <name type="scientific">Dyella caseinilytica</name>
    <dbReference type="NCBI Taxonomy" id="1849581"/>
    <lineage>
        <taxon>Bacteria</taxon>
        <taxon>Pseudomonadati</taxon>
        <taxon>Pseudomonadota</taxon>
        <taxon>Gammaproteobacteria</taxon>
        <taxon>Lysobacterales</taxon>
        <taxon>Rhodanobacteraceae</taxon>
        <taxon>Dyella</taxon>
    </lineage>
</organism>
<accession>A0ABX7GQS6</accession>
<reference evidence="1 2" key="1">
    <citation type="submission" date="2020-10" db="EMBL/GenBank/DDBJ databases">
        <title>Phylogeny of dyella-like bacteria.</title>
        <authorList>
            <person name="Fu J."/>
        </authorList>
    </citation>
    <scope>NUCLEOTIDE SEQUENCE [LARGE SCALE GENOMIC DNA]</scope>
    <source>
        <strain evidence="1 2">DHOB09</strain>
    </source>
</reference>
<sequence length="122" mass="13911">MSLALYCQQIGRGTRPDPRRDYYAARSAARLAARRYFRLLASWDATGWDKSLANRDMHEAAAAVPGGMTRRRTYDVMLPGWYARRQKYALAIGRSKHARELAIALDHMAREFSPRPSLRNAA</sequence>
<proteinExistence type="predicted"/>
<dbReference type="RefSeq" id="WP_188799671.1">
    <property type="nucleotide sequence ID" value="NZ_BMIZ01000002.1"/>
</dbReference>